<organism evidence="4 5">
    <name type="scientific">Oleiphilus messinensis</name>
    <dbReference type="NCBI Taxonomy" id="141451"/>
    <lineage>
        <taxon>Bacteria</taxon>
        <taxon>Pseudomonadati</taxon>
        <taxon>Pseudomonadota</taxon>
        <taxon>Gammaproteobacteria</taxon>
        <taxon>Oceanospirillales</taxon>
        <taxon>Oleiphilaceae</taxon>
        <taxon>Oleiphilus</taxon>
    </lineage>
</organism>
<evidence type="ECO:0000313" key="5">
    <source>
        <dbReference type="Proteomes" id="UP000196027"/>
    </source>
</evidence>
<dbReference type="EMBL" id="CP021425">
    <property type="protein sequence ID" value="ARU57576.1"/>
    <property type="molecule type" value="Genomic_DNA"/>
</dbReference>
<dbReference type="SUPFAM" id="SSF47226">
    <property type="entry name" value="Histidine-containing phosphotransfer domain, HPT domain"/>
    <property type="match status" value="1"/>
</dbReference>
<dbReference type="InterPro" id="IPR036641">
    <property type="entry name" value="HPT_dom_sf"/>
</dbReference>
<evidence type="ECO:0000256" key="1">
    <source>
        <dbReference type="ARBA" id="ARBA00023012"/>
    </source>
</evidence>
<dbReference type="Pfam" id="PF01627">
    <property type="entry name" value="Hpt"/>
    <property type="match status" value="1"/>
</dbReference>
<keyword evidence="2" id="KW-0597">Phosphoprotein</keyword>
<reference evidence="4 5" key="1">
    <citation type="submission" date="2017-05" db="EMBL/GenBank/DDBJ databases">
        <title>Genomic insights into alkan degradation activity of Oleiphilus messinensis.</title>
        <authorList>
            <person name="Kozyavkin S.A."/>
            <person name="Slesarev A.I."/>
            <person name="Golyshin P.N."/>
            <person name="Korzhenkov A."/>
            <person name="Golyshina O.N."/>
            <person name="Toshchakov S.V."/>
        </authorList>
    </citation>
    <scope>NUCLEOTIDE SEQUENCE [LARGE SCALE GENOMIC DNA]</scope>
    <source>
        <strain evidence="4 5">ME102</strain>
    </source>
</reference>
<keyword evidence="5" id="KW-1185">Reference proteome</keyword>
<name>A0A1Y0ICR4_9GAMM</name>
<proteinExistence type="predicted"/>
<dbReference type="AlphaFoldDB" id="A0A1Y0ICR4"/>
<accession>A0A1Y0ICR4</accession>
<keyword evidence="4" id="KW-0808">Transferase</keyword>
<gene>
    <name evidence="4" type="ORF">OLMES_3546</name>
</gene>
<sequence length="107" mass="11611">MGAIAELKEVMEDDFGILIETFLNDSVERIAQLQSTLDAQDSVEYGRAAHSFKGSCTNIGAIALSQLCLHAEQRGKTGDLSDAPETLKEIKVEFGVVKTILEELIAN</sequence>
<feature type="modified residue" description="Phosphohistidine" evidence="2">
    <location>
        <position position="50"/>
    </location>
</feature>
<dbReference type="KEGG" id="ome:OLMES_3546"/>
<dbReference type="GO" id="GO:0000160">
    <property type="term" value="P:phosphorelay signal transduction system"/>
    <property type="evidence" value="ECO:0007669"/>
    <property type="project" value="UniProtKB-KW"/>
</dbReference>
<evidence type="ECO:0000313" key="4">
    <source>
        <dbReference type="EMBL" id="ARU57576.1"/>
    </source>
</evidence>
<dbReference type="Gene3D" id="1.20.120.160">
    <property type="entry name" value="HPT domain"/>
    <property type="match status" value="1"/>
</dbReference>
<dbReference type="Proteomes" id="UP000196027">
    <property type="component" value="Chromosome"/>
</dbReference>
<evidence type="ECO:0000259" key="3">
    <source>
        <dbReference type="PROSITE" id="PS50894"/>
    </source>
</evidence>
<keyword evidence="1" id="KW-0902">Two-component regulatory system</keyword>
<dbReference type="PROSITE" id="PS50894">
    <property type="entry name" value="HPT"/>
    <property type="match status" value="1"/>
</dbReference>
<dbReference type="GO" id="GO:0004672">
    <property type="term" value="F:protein kinase activity"/>
    <property type="evidence" value="ECO:0007669"/>
    <property type="project" value="UniProtKB-ARBA"/>
</dbReference>
<feature type="domain" description="HPt" evidence="3">
    <location>
        <begin position="11"/>
        <end position="107"/>
    </location>
</feature>
<dbReference type="InterPro" id="IPR008207">
    <property type="entry name" value="Sig_transdc_His_kin_Hpt_dom"/>
</dbReference>
<protein>
    <submittedName>
        <fullName evidence="4">HPt-domain phosphotransferase</fullName>
    </submittedName>
</protein>
<evidence type="ECO:0000256" key="2">
    <source>
        <dbReference type="PROSITE-ProRule" id="PRU00110"/>
    </source>
</evidence>
<dbReference type="SMART" id="SM00073">
    <property type="entry name" value="HPT"/>
    <property type="match status" value="1"/>
</dbReference>